<dbReference type="PANTHER" id="PTHR36509">
    <property type="entry name" value="BLL3101 PROTEIN"/>
    <property type="match status" value="1"/>
</dbReference>
<feature type="domain" description="DUF1254" evidence="2">
    <location>
        <begin position="43"/>
        <end position="98"/>
    </location>
</feature>
<dbReference type="InterPro" id="IPR010621">
    <property type="entry name" value="DUF1214"/>
</dbReference>
<accession>A0A1S1Z5L3</accession>
<evidence type="ECO:0000259" key="1">
    <source>
        <dbReference type="Pfam" id="PF06742"/>
    </source>
</evidence>
<dbReference type="OrthoDB" id="9777345at2"/>
<feature type="domain" description="DUF1214" evidence="1">
    <location>
        <begin position="224"/>
        <end position="310"/>
    </location>
</feature>
<keyword evidence="4" id="KW-1185">Reference proteome</keyword>
<dbReference type="SUPFAM" id="SSF160935">
    <property type="entry name" value="VPA0735-like"/>
    <property type="match status" value="1"/>
</dbReference>
<sequence length="331" mass="37324">MAFASVATAQNDTSIKVTPETFNRAESDFMYQAIINNAEGESNTYYHFRNITQLDKQTVIRMNRDVLYSGSVWDNKEGLTITYPETDGRYATIQVMDNDHYTLDIFNKPGTYELAPAETDFVYLILRIQVIDPLDPQEIQYINDLQNQFTAVSKSNESFPQHNWDLESLADVRAQYVSDALNYDSFDGMQGKRGEVNEETRHIATAAGWGLLPEEAATYLIFGEDVEKGASYKSTFEVPENTGFWSITVYNADGYMESDNNIVNSSNVTLNDDGTFTVYFGSEEQVGDVSNRLDAPADGWNYLLRIYEPGQSVLNGEYKLPKGEKVNSTAK</sequence>
<dbReference type="InterPro" id="IPR010679">
    <property type="entry name" value="DUF1254"/>
</dbReference>
<proteinExistence type="predicted"/>
<dbReference type="Pfam" id="PF06742">
    <property type="entry name" value="DUF1214"/>
    <property type="match status" value="1"/>
</dbReference>
<dbReference type="Gene3D" id="2.60.120.600">
    <property type="entry name" value="Domain of unknown function DUF1214, C-terminal domain"/>
    <property type="match status" value="1"/>
</dbReference>
<protein>
    <recommendedName>
        <fullName evidence="5">Carboxylesterase</fullName>
    </recommendedName>
</protein>
<dbReference type="EMBL" id="JRYR02000001">
    <property type="protein sequence ID" value="OHX68560.1"/>
    <property type="molecule type" value="Genomic_DNA"/>
</dbReference>
<reference evidence="3 4" key="1">
    <citation type="journal article" date="2012" name="Int. J. Syst. Evol. Microbiol.">
        <title>Flammeovirga pacifica sp. nov., isolated from deep-sea sediment.</title>
        <authorList>
            <person name="Xu H."/>
            <person name="Fu Y."/>
            <person name="Yang N."/>
            <person name="Ding Z."/>
            <person name="Lai Q."/>
            <person name="Zeng R."/>
        </authorList>
    </citation>
    <scope>NUCLEOTIDE SEQUENCE [LARGE SCALE GENOMIC DNA]</scope>
    <source>
        <strain evidence="4">DSM 24597 / LMG 26175 / WPAGA1</strain>
    </source>
</reference>
<dbReference type="STRING" id="915059.NH26_12795"/>
<organism evidence="3 4">
    <name type="scientific">Flammeovirga pacifica</name>
    <dbReference type="NCBI Taxonomy" id="915059"/>
    <lineage>
        <taxon>Bacteria</taxon>
        <taxon>Pseudomonadati</taxon>
        <taxon>Bacteroidota</taxon>
        <taxon>Cytophagia</taxon>
        <taxon>Cytophagales</taxon>
        <taxon>Flammeovirgaceae</taxon>
        <taxon>Flammeovirga</taxon>
    </lineage>
</organism>
<dbReference type="AlphaFoldDB" id="A0A1S1Z5L3"/>
<dbReference type="Proteomes" id="UP000179797">
    <property type="component" value="Unassembled WGS sequence"/>
</dbReference>
<gene>
    <name evidence="3" type="ORF">NH26_12795</name>
</gene>
<evidence type="ECO:0000259" key="2">
    <source>
        <dbReference type="Pfam" id="PF06863"/>
    </source>
</evidence>
<dbReference type="InterPro" id="IPR037049">
    <property type="entry name" value="DUF1214_C_sf"/>
</dbReference>
<comment type="caution">
    <text evidence="3">The sequence shown here is derived from an EMBL/GenBank/DDBJ whole genome shotgun (WGS) entry which is preliminary data.</text>
</comment>
<name>A0A1S1Z5L3_FLAPC</name>
<evidence type="ECO:0000313" key="4">
    <source>
        <dbReference type="Proteomes" id="UP000179797"/>
    </source>
</evidence>
<evidence type="ECO:0000313" key="3">
    <source>
        <dbReference type="EMBL" id="OHX68560.1"/>
    </source>
</evidence>
<dbReference type="Pfam" id="PF06863">
    <property type="entry name" value="DUF1254"/>
    <property type="match status" value="1"/>
</dbReference>
<dbReference type="PANTHER" id="PTHR36509:SF3">
    <property type="entry name" value="SIGNAL PEPTIDE PROTEIN"/>
    <property type="match status" value="1"/>
</dbReference>
<evidence type="ECO:0008006" key="5">
    <source>
        <dbReference type="Google" id="ProtNLM"/>
    </source>
</evidence>